<proteinExistence type="predicted"/>
<protein>
    <submittedName>
        <fullName evidence="1">Uncharacterized protein</fullName>
    </submittedName>
</protein>
<gene>
    <name evidence="1" type="ORF">M8C21_022094</name>
</gene>
<sequence length="125" mass="14434">DLIVFKSGRSIYLEELGKSDQLSVHIKGQCCSQGMCSNVASVGIVESILISSLFKSNILIISFTEIKPFWEKNKYCVWLFYKVAKIAIDGLRTFYRFIITKFMGFRGYLRYAFFEPTETGHTQIY</sequence>
<reference evidence="1" key="1">
    <citation type="submission" date="2022-06" db="EMBL/GenBank/DDBJ databases">
        <title>Uncovering the hologenomic basis of an extraordinary plant invasion.</title>
        <authorList>
            <person name="Bieker V.C."/>
            <person name="Martin M.D."/>
            <person name="Gilbert T."/>
            <person name="Hodgins K."/>
            <person name="Battlay P."/>
            <person name="Petersen B."/>
            <person name="Wilson J."/>
        </authorList>
    </citation>
    <scope>NUCLEOTIDE SEQUENCE</scope>
    <source>
        <strain evidence="1">AA19_3_7</strain>
        <tissue evidence="1">Leaf</tissue>
    </source>
</reference>
<feature type="non-terminal residue" evidence="1">
    <location>
        <position position="1"/>
    </location>
</feature>
<comment type="caution">
    <text evidence="1">The sequence shown here is derived from an EMBL/GenBank/DDBJ whole genome shotgun (WGS) entry which is preliminary data.</text>
</comment>
<keyword evidence="2" id="KW-1185">Reference proteome</keyword>
<dbReference type="Proteomes" id="UP001206925">
    <property type="component" value="Unassembled WGS sequence"/>
</dbReference>
<dbReference type="EMBL" id="JAMZMK010010366">
    <property type="protein sequence ID" value="KAI7731843.1"/>
    <property type="molecule type" value="Genomic_DNA"/>
</dbReference>
<evidence type="ECO:0000313" key="2">
    <source>
        <dbReference type="Proteomes" id="UP001206925"/>
    </source>
</evidence>
<organism evidence="1 2">
    <name type="scientific">Ambrosia artemisiifolia</name>
    <name type="common">Common ragweed</name>
    <dbReference type="NCBI Taxonomy" id="4212"/>
    <lineage>
        <taxon>Eukaryota</taxon>
        <taxon>Viridiplantae</taxon>
        <taxon>Streptophyta</taxon>
        <taxon>Embryophyta</taxon>
        <taxon>Tracheophyta</taxon>
        <taxon>Spermatophyta</taxon>
        <taxon>Magnoliopsida</taxon>
        <taxon>eudicotyledons</taxon>
        <taxon>Gunneridae</taxon>
        <taxon>Pentapetalae</taxon>
        <taxon>asterids</taxon>
        <taxon>campanulids</taxon>
        <taxon>Asterales</taxon>
        <taxon>Asteraceae</taxon>
        <taxon>Asteroideae</taxon>
        <taxon>Heliantheae alliance</taxon>
        <taxon>Heliantheae</taxon>
        <taxon>Ambrosia</taxon>
    </lineage>
</organism>
<dbReference type="AlphaFoldDB" id="A0AAD5C041"/>
<accession>A0AAD5C041</accession>
<name>A0AAD5C041_AMBAR</name>
<evidence type="ECO:0000313" key="1">
    <source>
        <dbReference type="EMBL" id="KAI7731843.1"/>
    </source>
</evidence>